<dbReference type="Proteomes" id="UP001597405">
    <property type="component" value="Unassembled WGS sequence"/>
</dbReference>
<gene>
    <name evidence="2" type="ORF">ACFSOZ_23950</name>
</gene>
<dbReference type="Pfam" id="PF14706">
    <property type="entry name" value="Tnp_DNA_bind"/>
    <property type="match status" value="1"/>
</dbReference>
<organism evidence="2 3">
    <name type="scientific">Mesorhizobium newzealandense</name>
    <dbReference type="NCBI Taxonomy" id="1300302"/>
    <lineage>
        <taxon>Bacteria</taxon>
        <taxon>Pseudomonadati</taxon>
        <taxon>Pseudomonadota</taxon>
        <taxon>Alphaproteobacteria</taxon>
        <taxon>Hyphomicrobiales</taxon>
        <taxon>Phyllobacteriaceae</taxon>
        <taxon>Mesorhizobium</taxon>
    </lineage>
</organism>
<dbReference type="Gene3D" id="1.10.246.40">
    <property type="entry name" value="Tn5 transposase, domain 1"/>
    <property type="match status" value="1"/>
</dbReference>
<evidence type="ECO:0000313" key="3">
    <source>
        <dbReference type="Proteomes" id="UP001597405"/>
    </source>
</evidence>
<evidence type="ECO:0000259" key="1">
    <source>
        <dbReference type="Pfam" id="PF14706"/>
    </source>
</evidence>
<dbReference type="EMBL" id="JBHUGZ010000016">
    <property type="protein sequence ID" value="MFD1985536.1"/>
    <property type="molecule type" value="Genomic_DNA"/>
</dbReference>
<dbReference type="RefSeq" id="WP_379101924.1">
    <property type="nucleotide sequence ID" value="NZ_JBHUGZ010000016.1"/>
</dbReference>
<dbReference type="GO" id="GO:0003677">
    <property type="term" value="F:DNA binding"/>
    <property type="evidence" value="ECO:0007669"/>
    <property type="project" value="UniProtKB-KW"/>
</dbReference>
<dbReference type="SUPFAM" id="SSF53098">
    <property type="entry name" value="Ribonuclease H-like"/>
    <property type="match status" value="1"/>
</dbReference>
<keyword evidence="2" id="KW-0238">DNA-binding</keyword>
<keyword evidence="3" id="KW-1185">Reference proteome</keyword>
<dbReference type="PANTHER" id="PTHR37319">
    <property type="entry name" value="TRANSPOSASE"/>
    <property type="match status" value="1"/>
</dbReference>
<comment type="caution">
    <text evidence="2">The sequence shown here is derived from an EMBL/GenBank/DDBJ whole genome shotgun (WGS) entry which is preliminary data.</text>
</comment>
<proteinExistence type="predicted"/>
<dbReference type="InterPro" id="IPR012337">
    <property type="entry name" value="RNaseH-like_sf"/>
</dbReference>
<evidence type="ECO:0000313" key="2">
    <source>
        <dbReference type="EMBL" id="MFD1985536.1"/>
    </source>
</evidence>
<dbReference type="Gene3D" id="3.90.350.10">
    <property type="entry name" value="Transposase Inhibitor Protein From Tn5, Chain A, domain 1"/>
    <property type="match status" value="1"/>
</dbReference>
<reference evidence="3" key="1">
    <citation type="journal article" date="2019" name="Int. J. Syst. Evol. Microbiol.">
        <title>The Global Catalogue of Microorganisms (GCM) 10K type strain sequencing project: providing services to taxonomists for standard genome sequencing and annotation.</title>
        <authorList>
            <consortium name="The Broad Institute Genomics Platform"/>
            <consortium name="The Broad Institute Genome Sequencing Center for Infectious Disease"/>
            <person name="Wu L."/>
            <person name="Ma J."/>
        </authorList>
    </citation>
    <scope>NUCLEOTIDE SEQUENCE [LARGE SCALE GENOMIC DNA]</scope>
    <source>
        <strain evidence="3">CGMCC 1.16225</strain>
    </source>
</reference>
<dbReference type="InterPro" id="IPR047768">
    <property type="entry name" value="Tn5p-like"/>
</dbReference>
<name>A0ABW4UEU7_9HYPH</name>
<sequence length="159" mass="17383">MLDGLGEGTCGGACSAIDDRLKWVDREVAGCEFKDERLGRRFCKLLAQIGSDMGQSIPLVCQDWANTKAAYRFFSNERVDEADILGGHFEATRGRVAATEGPILVLHDTTEFSFKREKPDLIGFTGKTAGRTQCGILMHSSLAVTTEGLPLEQFLDNHG</sequence>
<dbReference type="PANTHER" id="PTHR37319:SF1">
    <property type="entry name" value="TRANSPOSASE TN5 DIMERISATION DOMAIN-CONTAINING PROTEIN"/>
    <property type="match status" value="1"/>
</dbReference>
<feature type="domain" description="Transposase Tn5-like N-terminal" evidence="1">
    <location>
        <begin position="22"/>
        <end position="79"/>
    </location>
</feature>
<dbReference type="InterPro" id="IPR038215">
    <property type="entry name" value="TN5-like_N_sf"/>
</dbReference>
<accession>A0ABW4UEU7</accession>
<protein>
    <submittedName>
        <fullName evidence="2">Transposase DNA-binding-containing protein</fullName>
    </submittedName>
</protein>
<dbReference type="InterPro" id="IPR014735">
    <property type="entry name" value="Transposase_Tn5-like_N"/>
</dbReference>